<feature type="transmembrane region" description="Helical" evidence="1">
    <location>
        <begin position="55"/>
        <end position="72"/>
    </location>
</feature>
<protein>
    <recommendedName>
        <fullName evidence="4">Oligosaccharide repeat unit polymerase</fullName>
    </recommendedName>
</protein>
<evidence type="ECO:0000313" key="3">
    <source>
        <dbReference type="Proteomes" id="UP000544122"/>
    </source>
</evidence>
<feature type="transmembrane region" description="Helical" evidence="1">
    <location>
        <begin position="187"/>
        <end position="205"/>
    </location>
</feature>
<name>A0A7Y4LYR6_9BRAD</name>
<evidence type="ECO:0008006" key="4">
    <source>
        <dbReference type="Google" id="ProtNLM"/>
    </source>
</evidence>
<feature type="transmembrane region" description="Helical" evidence="1">
    <location>
        <begin position="12"/>
        <end position="35"/>
    </location>
</feature>
<accession>A0A7Y4LYR6</accession>
<feature type="transmembrane region" description="Helical" evidence="1">
    <location>
        <begin position="77"/>
        <end position="95"/>
    </location>
</feature>
<feature type="transmembrane region" description="Helical" evidence="1">
    <location>
        <begin position="107"/>
        <end position="125"/>
    </location>
</feature>
<proteinExistence type="predicted"/>
<evidence type="ECO:0000256" key="1">
    <source>
        <dbReference type="SAM" id="Phobius"/>
    </source>
</evidence>
<feature type="transmembrane region" description="Helical" evidence="1">
    <location>
        <begin position="357"/>
        <end position="381"/>
    </location>
</feature>
<feature type="transmembrane region" description="Helical" evidence="1">
    <location>
        <begin position="283"/>
        <end position="306"/>
    </location>
</feature>
<dbReference type="EMBL" id="JAAVLX010000010">
    <property type="protein sequence ID" value="NOJ43546.1"/>
    <property type="molecule type" value="Genomic_DNA"/>
</dbReference>
<sequence length="431" mass="47295">MTEPMQTGDKRAASGVAFRAVALLVFSALLFFSLFKLSEYQPEFHIGFSRDWGQRIYVPALLTAAFGVAFVFAEFSFGYFVGFYLFTMMAGYFWLNTFSVLQYDHRSALISAAASLLLFLLPSLTMRGRPAFSLQLPPRLFRIVPALVLGLGVAVLALAALDGFHLVGLDLMDRYRNELVHSRLTNYAIGNLIGALIPFAFACCLERRRWMMMVALSMLALLLYPVTWTKTAVSVAPFLWFMIALSGRLEARTAVILSMLLPLAAGVYTVAGLDWIDVSRLRLTIFTFLNLRLFAVPGISLEHYYAFFSDHPLTYFCQLSILKSFVSCPYSDQLGVVLANAYHLGNMNASLFATEGVASVGVAWAPLAALACGLVIALGNVASSGLPARFILISGAIVPHTLLNVPLSTTLLSNGLGLLMLLWLITPREPP</sequence>
<gene>
    <name evidence="2" type="ORF">HCN58_28965</name>
</gene>
<keyword evidence="1" id="KW-0812">Transmembrane</keyword>
<keyword evidence="1" id="KW-0472">Membrane</keyword>
<organism evidence="2 3">
    <name type="scientific">Bradyrhizobium australiense</name>
    <dbReference type="NCBI Taxonomy" id="2721161"/>
    <lineage>
        <taxon>Bacteria</taxon>
        <taxon>Pseudomonadati</taxon>
        <taxon>Pseudomonadota</taxon>
        <taxon>Alphaproteobacteria</taxon>
        <taxon>Hyphomicrobiales</taxon>
        <taxon>Nitrobacteraceae</taxon>
        <taxon>Bradyrhizobium</taxon>
    </lineage>
</organism>
<feature type="transmembrane region" description="Helical" evidence="1">
    <location>
        <begin position="402"/>
        <end position="425"/>
    </location>
</feature>
<keyword evidence="1" id="KW-1133">Transmembrane helix</keyword>
<feature type="transmembrane region" description="Helical" evidence="1">
    <location>
        <begin position="217"/>
        <end position="243"/>
    </location>
</feature>
<feature type="transmembrane region" description="Helical" evidence="1">
    <location>
        <begin position="255"/>
        <end position="276"/>
    </location>
</feature>
<dbReference type="Proteomes" id="UP000544122">
    <property type="component" value="Unassembled WGS sequence"/>
</dbReference>
<comment type="caution">
    <text evidence="2">The sequence shown here is derived from an EMBL/GenBank/DDBJ whole genome shotgun (WGS) entry which is preliminary data.</text>
</comment>
<reference evidence="2 3" key="1">
    <citation type="submission" date="2020-03" db="EMBL/GenBank/DDBJ databases">
        <title>Bradyrhizobium diversity isolated from nodules of Indigofera sp.</title>
        <authorList>
            <person name="Klepa M."/>
            <person name="Helene L."/>
            <person name="Hungria M."/>
        </authorList>
    </citation>
    <scope>NUCLEOTIDE SEQUENCE [LARGE SCALE GENOMIC DNA]</scope>
    <source>
        <strain evidence="2 3">WSM 1791</strain>
    </source>
</reference>
<dbReference type="RefSeq" id="WP_171582742.1">
    <property type="nucleotide sequence ID" value="NZ_JAAVLX010000010.1"/>
</dbReference>
<dbReference type="AlphaFoldDB" id="A0A7Y4LYR6"/>
<evidence type="ECO:0000313" key="2">
    <source>
        <dbReference type="EMBL" id="NOJ43546.1"/>
    </source>
</evidence>
<feature type="transmembrane region" description="Helical" evidence="1">
    <location>
        <begin position="146"/>
        <end position="167"/>
    </location>
</feature>
<keyword evidence="3" id="KW-1185">Reference proteome</keyword>